<sequence length="69" mass="7807">MLILFQMKVLSDARNSSLSKSTYERSGEKVCRDFGKATKALQPFSPATNIRRKEAKAIRDKSFPICVLQ</sequence>
<reference evidence="1 2" key="1">
    <citation type="journal article" date="2023" name="Sci. Data">
        <title>Genome assembly of the Korean intertidal mud-creeper Batillaria attramentaria.</title>
        <authorList>
            <person name="Patra A.K."/>
            <person name="Ho P.T."/>
            <person name="Jun S."/>
            <person name="Lee S.J."/>
            <person name="Kim Y."/>
            <person name="Won Y.J."/>
        </authorList>
    </citation>
    <scope>NUCLEOTIDE SEQUENCE [LARGE SCALE GENOMIC DNA]</scope>
    <source>
        <strain evidence="1">Wonlab-2016</strain>
    </source>
</reference>
<evidence type="ECO:0000313" key="1">
    <source>
        <dbReference type="EMBL" id="KAK7479970.1"/>
    </source>
</evidence>
<protein>
    <submittedName>
        <fullName evidence="1">Uncharacterized protein</fullName>
    </submittedName>
</protein>
<keyword evidence="2" id="KW-1185">Reference proteome</keyword>
<dbReference type="Proteomes" id="UP001519460">
    <property type="component" value="Unassembled WGS sequence"/>
</dbReference>
<dbReference type="AlphaFoldDB" id="A0ABD0JZ31"/>
<accession>A0ABD0JZ31</accession>
<name>A0ABD0JZ31_9CAEN</name>
<dbReference type="EMBL" id="JACVVK020000291">
    <property type="protein sequence ID" value="KAK7479970.1"/>
    <property type="molecule type" value="Genomic_DNA"/>
</dbReference>
<gene>
    <name evidence="1" type="ORF">BaRGS_00028797</name>
</gene>
<organism evidence="1 2">
    <name type="scientific">Batillaria attramentaria</name>
    <dbReference type="NCBI Taxonomy" id="370345"/>
    <lineage>
        <taxon>Eukaryota</taxon>
        <taxon>Metazoa</taxon>
        <taxon>Spiralia</taxon>
        <taxon>Lophotrochozoa</taxon>
        <taxon>Mollusca</taxon>
        <taxon>Gastropoda</taxon>
        <taxon>Caenogastropoda</taxon>
        <taxon>Sorbeoconcha</taxon>
        <taxon>Cerithioidea</taxon>
        <taxon>Batillariidae</taxon>
        <taxon>Batillaria</taxon>
    </lineage>
</organism>
<comment type="caution">
    <text evidence="1">The sequence shown here is derived from an EMBL/GenBank/DDBJ whole genome shotgun (WGS) entry which is preliminary data.</text>
</comment>
<evidence type="ECO:0000313" key="2">
    <source>
        <dbReference type="Proteomes" id="UP001519460"/>
    </source>
</evidence>
<proteinExistence type="predicted"/>